<feature type="transmembrane region" description="Helical" evidence="2">
    <location>
        <begin position="105"/>
        <end position="122"/>
    </location>
</feature>
<name>A0A7Z0JA34_9ACTN</name>
<feature type="transmembrane region" description="Helical" evidence="2">
    <location>
        <begin position="128"/>
        <end position="147"/>
    </location>
</feature>
<dbReference type="PANTHER" id="PTHR30590">
    <property type="entry name" value="INNER MEMBRANE PROTEIN"/>
    <property type="match status" value="1"/>
</dbReference>
<feature type="transmembrane region" description="Helical" evidence="2">
    <location>
        <begin position="219"/>
        <end position="241"/>
    </location>
</feature>
<dbReference type="Proteomes" id="UP000572051">
    <property type="component" value="Unassembled WGS sequence"/>
</dbReference>
<feature type="transmembrane region" description="Helical" evidence="2">
    <location>
        <begin position="314"/>
        <end position="331"/>
    </location>
</feature>
<dbReference type="Pfam" id="PF04235">
    <property type="entry name" value="DUF418"/>
    <property type="match status" value="1"/>
</dbReference>
<keyword evidence="2" id="KW-0812">Transmembrane</keyword>
<feature type="transmembrane region" description="Helical" evidence="2">
    <location>
        <begin position="337"/>
        <end position="359"/>
    </location>
</feature>
<protein>
    <recommendedName>
        <fullName evidence="3">DUF418 domain-containing protein</fullName>
    </recommendedName>
</protein>
<keyword evidence="2" id="KW-1133">Transmembrane helix</keyword>
<evidence type="ECO:0000256" key="2">
    <source>
        <dbReference type="SAM" id="Phobius"/>
    </source>
</evidence>
<dbReference type="AlphaFoldDB" id="A0A7Z0JA34"/>
<feature type="transmembrane region" description="Helical" evidence="2">
    <location>
        <begin position="177"/>
        <end position="198"/>
    </location>
</feature>
<feature type="transmembrane region" description="Helical" evidence="2">
    <location>
        <begin position="269"/>
        <end position="293"/>
    </location>
</feature>
<keyword evidence="2" id="KW-0472">Membrane</keyword>
<feature type="region of interest" description="Disordered" evidence="1">
    <location>
        <begin position="388"/>
        <end position="413"/>
    </location>
</feature>
<dbReference type="InterPro" id="IPR007349">
    <property type="entry name" value="DUF418"/>
</dbReference>
<feature type="transmembrane region" description="Helical" evidence="2">
    <location>
        <begin position="154"/>
        <end position="171"/>
    </location>
</feature>
<proteinExistence type="predicted"/>
<organism evidence="4 5">
    <name type="scientific">Nocardiopsis aegyptia</name>
    <dbReference type="NCBI Taxonomy" id="220378"/>
    <lineage>
        <taxon>Bacteria</taxon>
        <taxon>Bacillati</taxon>
        <taxon>Actinomycetota</taxon>
        <taxon>Actinomycetes</taxon>
        <taxon>Streptosporangiales</taxon>
        <taxon>Nocardiopsidaceae</taxon>
        <taxon>Nocardiopsis</taxon>
    </lineage>
</organism>
<evidence type="ECO:0000259" key="3">
    <source>
        <dbReference type="Pfam" id="PF04235"/>
    </source>
</evidence>
<feature type="domain" description="DUF418" evidence="3">
    <location>
        <begin position="266"/>
        <end position="377"/>
    </location>
</feature>
<reference evidence="4 5" key="1">
    <citation type="submission" date="2020-07" db="EMBL/GenBank/DDBJ databases">
        <title>Sequencing the genomes of 1000 actinobacteria strains.</title>
        <authorList>
            <person name="Klenk H.-P."/>
        </authorList>
    </citation>
    <scope>NUCLEOTIDE SEQUENCE [LARGE SCALE GENOMIC DNA]</scope>
    <source>
        <strain evidence="4 5">DSM 44442</strain>
    </source>
</reference>
<dbReference type="InterPro" id="IPR052529">
    <property type="entry name" value="Bact_Transport_Assoc"/>
</dbReference>
<accession>A0A7Z0JA34</accession>
<gene>
    <name evidence="4" type="ORF">HNR10_002577</name>
</gene>
<dbReference type="EMBL" id="JACCFS010000001">
    <property type="protein sequence ID" value="NYJ34696.1"/>
    <property type="molecule type" value="Genomic_DNA"/>
</dbReference>
<comment type="caution">
    <text evidence="4">The sequence shown here is derived from an EMBL/GenBank/DDBJ whole genome shotgun (WGS) entry which is preliminary data.</text>
</comment>
<evidence type="ECO:0000256" key="1">
    <source>
        <dbReference type="SAM" id="MobiDB-lite"/>
    </source>
</evidence>
<dbReference type="PANTHER" id="PTHR30590:SF3">
    <property type="entry name" value="HYPOTHETICAL MEMBRANE SPANNING PROTEIN"/>
    <property type="match status" value="1"/>
</dbReference>
<sequence>MNDSPTAPVTAAESPPSGGRVPFLDVARALAMIGVVLMNAPTVVFAAERVGERAPDLVTSVVDTALSVLMSGKARALLMVLLGAGAVFAWRAAARRGGGPLVLMLRRYLVLGVLFGAPHLWVFSGDILTHYALTALVLAPLMPLLLAGSRARPLYAAAAAFALAPVVDAFAPQTHELAVVVVLVPQTLGFFCVGVWLARRLESGPDAPPGGPSRLPLRLVVLGLGGQVLGMVTMFAADLFFPLELDADGVPVGLGPDGMPPREPGSDMLVSMGGALMGLGGALFYLGLVWWVMNRGRTSARVLTGLAPLGRMTLTAYLGSTLVFLVVMGPFEGEVPLLAQYGLAMAYFVVVALAARWWARRFRLGPLEWVWRSLTLLRPVPMRLPADDAPPAVPARPARLTETGSGRTDAPHM</sequence>
<evidence type="ECO:0000313" key="5">
    <source>
        <dbReference type="Proteomes" id="UP000572051"/>
    </source>
</evidence>
<feature type="compositionally biased region" description="Low complexity" evidence="1">
    <location>
        <begin position="388"/>
        <end position="398"/>
    </location>
</feature>
<feature type="transmembrane region" description="Helical" evidence="2">
    <location>
        <begin position="76"/>
        <end position="93"/>
    </location>
</feature>
<keyword evidence="5" id="KW-1185">Reference proteome</keyword>
<evidence type="ECO:0000313" key="4">
    <source>
        <dbReference type="EMBL" id="NYJ34696.1"/>
    </source>
</evidence>